<dbReference type="SUPFAM" id="SSF47413">
    <property type="entry name" value="lambda repressor-like DNA-binding domains"/>
    <property type="match status" value="1"/>
</dbReference>
<evidence type="ECO:0000256" key="3">
    <source>
        <dbReference type="ARBA" id="ARBA00023163"/>
    </source>
</evidence>
<dbReference type="InterPro" id="IPR028082">
    <property type="entry name" value="Peripla_BP_I"/>
</dbReference>
<dbReference type="GO" id="GO:0003700">
    <property type="term" value="F:DNA-binding transcription factor activity"/>
    <property type="evidence" value="ECO:0007669"/>
    <property type="project" value="TreeGrafter"/>
</dbReference>
<dbReference type="Gene3D" id="1.10.260.40">
    <property type="entry name" value="lambda repressor-like DNA-binding domains"/>
    <property type="match status" value="1"/>
</dbReference>
<dbReference type="EMBL" id="CP003282">
    <property type="protein sequence ID" value="AFG37233.1"/>
    <property type="molecule type" value="Genomic_DNA"/>
</dbReference>
<sequence length="345" mass="37033">MKATINDVARISGYSKTSVSFAFNDPKRISPTARQKILSVADDLGYFPDPAARHLSMRRIGSVGFLTPHGVEASFLNPYIVEVFRGVSATMQAHGLTVTVVSMAQDVIVEAIRNAAVGGFISLGLQPEDAVRDLIVRRSIPFVTVDAGPLEGISSVNIRDRKAAETQMEMVLHDGHTNVGIVAFEEPTASEEATASDIYAQRIIGYTQALEAAGLPSAGSEQIPVVHASATIDGGYRAAKDLLARYPDMTAIVSMCDVATAGIYLACEELGLQIPRDISVAGFDDIPNNQSLRPSLTTISQPGFRKGETAAHVLLENMEDPESYVHRLLAYEIIHGQSVSAPRAR</sequence>
<dbReference type="SMART" id="SM00354">
    <property type="entry name" value="HTH_LACI"/>
    <property type="match status" value="1"/>
</dbReference>
<evidence type="ECO:0000313" key="5">
    <source>
        <dbReference type="EMBL" id="AFG37233.1"/>
    </source>
</evidence>
<dbReference type="InterPro" id="IPR046335">
    <property type="entry name" value="LacI/GalR-like_sensor"/>
</dbReference>
<dbReference type="Gene3D" id="3.40.50.2300">
    <property type="match status" value="2"/>
</dbReference>
<dbReference type="Pfam" id="PF13377">
    <property type="entry name" value="Peripla_BP_3"/>
    <property type="match status" value="1"/>
</dbReference>
<dbReference type="InterPro" id="IPR010982">
    <property type="entry name" value="Lambda_DNA-bd_dom_sf"/>
</dbReference>
<organism evidence="5 6">
    <name type="scientific">Spirochaeta africana (strain ATCC 700263 / DSM 8902 / Z-7692)</name>
    <dbReference type="NCBI Taxonomy" id="889378"/>
    <lineage>
        <taxon>Bacteria</taxon>
        <taxon>Pseudomonadati</taxon>
        <taxon>Spirochaetota</taxon>
        <taxon>Spirochaetia</taxon>
        <taxon>Spirochaetales</taxon>
        <taxon>Spirochaetaceae</taxon>
        <taxon>Spirochaeta</taxon>
    </lineage>
</organism>
<protein>
    <submittedName>
        <fullName evidence="5">Transcriptional regulator</fullName>
    </submittedName>
</protein>
<dbReference type="PROSITE" id="PS50932">
    <property type="entry name" value="HTH_LACI_2"/>
    <property type="match status" value="1"/>
</dbReference>
<evidence type="ECO:0000256" key="2">
    <source>
        <dbReference type="ARBA" id="ARBA00023125"/>
    </source>
</evidence>
<dbReference type="STRING" id="889378.Spiaf_1154"/>
<feature type="domain" description="HTH lacI-type" evidence="4">
    <location>
        <begin position="3"/>
        <end position="57"/>
    </location>
</feature>
<dbReference type="Pfam" id="PF00356">
    <property type="entry name" value="LacI"/>
    <property type="match status" value="1"/>
</dbReference>
<dbReference type="KEGG" id="sfc:Spiaf_1154"/>
<dbReference type="Proteomes" id="UP000007383">
    <property type="component" value="Chromosome"/>
</dbReference>
<dbReference type="HOGENOM" id="CLU_037628_6_1_12"/>
<dbReference type="OrthoDB" id="305766at2"/>
<name>H9UI90_SPIAZ</name>
<dbReference type="PANTHER" id="PTHR30146:SF138">
    <property type="entry name" value="TRANSCRIPTIONAL REGULATORY PROTEIN"/>
    <property type="match status" value="1"/>
</dbReference>
<keyword evidence="6" id="KW-1185">Reference proteome</keyword>
<dbReference type="CDD" id="cd06279">
    <property type="entry name" value="PBP1_LacI-like"/>
    <property type="match status" value="1"/>
</dbReference>
<dbReference type="eggNOG" id="COG1609">
    <property type="taxonomic scope" value="Bacteria"/>
</dbReference>
<dbReference type="RefSeq" id="WP_014455222.1">
    <property type="nucleotide sequence ID" value="NC_017098.1"/>
</dbReference>
<dbReference type="PANTHER" id="PTHR30146">
    <property type="entry name" value="LACI-RELATED TRANSCRIPTIONAL REPRESSOR"/>
    <property type="match status" value="1"/>
</dbReference>
<dbReference type="CDD" id="cd01392">
    <property type="entry name" value="HTH_LacI"/>
    <property type="match status" value="1"/>
</dbReference>
<evidence type="ECO:0000256" key="1">
    <source>
        <dbReference type="ARBA" id="ARBA00023015"/>
    </source>
</evidence>
<accession>H9UI90</accession>
<dbReference type="SUPFAM" id="SSF53822">
    <property type="entry name" value="Periplasmic binding protein-like I"/>
    <property type="match status" value="1"/>
</dbReference>
<evidence type="ECO:0000313" key="6">
    <source>
        <dbReference type="Proteomes" id="UP000007383"/>
    </source>
</evidence>
<dbReference type="AlphaFoldDB" id="H9UI90"/>
<proteinExistence type="predicted"/>
<keyword evidence="1" id="KW-0805">Transcription regulation</keyword>
<dbReference type="GO" id="GO:0000976">
    <property type="term" value="F:transcription cis-regulatory region binding"/>
    <property type="evidence" value="ECO:0007669"/>
    <property type="project" value="TreeGrafter"/>
</dbReference>
<keyword evidence="3" id="KW-0804">Transcription</keyword>
<gene>
    <name evidence="5" type="ordered locus">Spiaf_1154</name>
</gene>
<dbReference type="PATRIC" id="fig|889378.3.peg.1153"/>
<evidence type="ECO:0000259" key="4">
    <source>
        <dbReference type="PROSITE" id="PS50932"/>
    </source>
</evidence>
<reference evidence="6" key="1">
    <citation type="journal article" date="2013" name="Stand. Genomic Sci.">
        <title>Complete genome sequence of the halophilic bacterium Spirochaeta africana type strain (Z-7692(T)) from the alkaline Lake Magadi in the East African Rift.</title>
        <authorList>
            <person name="Liolos K."/>
            <person name="Abt B."/>
            <person name="Scheuner C."/>
            <person name="Teshima H."/>
            <person name="Held B."/>
            <person name="Lapidus A."/>
            <person name="Nolan M."/>
            <person name="Lucas S."/>
            <person name="Deshpande S."/>
            <person name="Cheng J.F."/>
            <person name="Tapia R."/>
            <person name="Goodwin L.A."/>
            <person name="Pitluck S."/>
            <person name="Pagani I."/>
            <person name="Ivanova N."/>
            <person name="Mavromatis K."/>
            <person name="Mikhailova N."/>
            <person name="Huntemann M."/>
            <person name="Pati A."/>
            <person name="Chen A."/>
            <person name="Palaniappan K."/>
            <person name="Land M."/>
            <person name="Rohde M."/>
            <person name="Tindall B.J."/>
            <person name="Detter J.C."/>
            <person name="Goker M."/>
            <person name="Bristow J."/>
            <person name="Eisen J.A."/>
            <person name="Markowitz V."/>
            <person name="Hugenholtz P."/>
            <person name="Woyke T."/>
            <person name="Klenk H.P."/>
            <person name="Kyrpides N.C."/>
        </authorList>
    </citation>
    <scope>NUCLEOTIDE SEQUENCE</scope>
    <source>
        <strain evidence="6">ATCC 700263 / DSM 8902 / Z-7692</strain>
    </source>
</reference>
<dbReference type="InterPro" id="IPR000843">
    <property type="entry name" value="HTH_LacI"/>
</dbReference>
<keyword evidence="2" id="KW-0238">DNA-binding</keyword>